<reference evidence="1 2" key="1">
    <citation type="submission" date="2016-02" db="EMBL/GenBank/DDBJ databases">
        <title>Band-tailed pigeon sequencing and assembly.</title>
        <authorList>
            <person name="Soares A.E."/>
            <person name="Novak B.J."/>
            <person name="Rice E.S."/>
            <person name="O'Connell B."/>
            <person name="Chang D."/>
            <person name="Weber S."/>
            <person name="Shapiro B."/>
        </authorList>
    </citation>
    <scope>NUCLEOTIDE SEQUENCE [LARGE SCALE GENOMIC DNA]</scope>
    <source>
        <strain evidence="1">BTP2013</strain>
        <tissue evidence="1">Blood</tissue>
    </source>
</reference>
<dbReference type="OrthoDB" id="10414052at2759"/>
<evidence type="ECO:0000313" key="2">
    <source>
        <dbReference type="Proteomes" id="UP000190648"/>
    </source>
</evidence>
<sequence>MIKKRWRQIDYSKCRATGTLKTLIQFVSPGDHPTQLYKKEMSTKDFSKSGRVSYYRQTMVLSEEDAINKTDLNSFPQGLIAVTMEAGMAKTFQNGP</sequence>
<organism evidence="1 2">
    <name type="scientific">Patagioenas fasciata monilis</name>
    <dbReference type="NCBI Taxonomy" id="372326"/>
    <lineage>
        <taxon>Eukaryota</taxon>
        <taxon>Metazoa</taxon>
        <taxon>Chordata</taxon>
        <taxon>Craniata</taxon>
        <taxon>Vertebrata</taxon>
        <taxon>Euteleostomi</taxon>
        <taxon>Archelosauria</taxon>
        <taxon>Archosauria</taxon>
        <taxon>Dinosauria</taxon>
        <taxon>Saurischia</taxon>
        <taxon>Theropoda</taxon>
        <taxon>Coelurosauria</taxon>
        <taxon>Aves</taxon>
        <taxon>Neognathae</taxon>
        <taxon>Neoaves</taxon>
        <taxon>Columbimorphae</taxon>
        <taxon>Columbiformes</taxon>
        <taxon>Columbidae</taxon>
        <taxon>Patagioenas</taxon>
    </lineage>
</organism>
<protein>
    <submittedName>
        <fullName evidence="1">Uncharacterized protein</fullName>
    </submittedName>
</protein>
<evidence type="ECO:0000313" key="1">
    <source>
        <dbReference type="EMBL" id="OPJ77980.1"/>
    </source>
</evidence>
<name>A0A1V4K0J0_PATFA</name>
<dbReference type="Proteomes" id="UP000190648">
    <property type="component" value="Unassembled WGS sequence"/>
</dbReference>
<comment type="caution">
    <text evidence="1">The sequence shown here is derived from an EMBL/GenBank/DDBJ whole genome shotgun (WGS) entry which is preliminary data.</text>
</comment>
<keyword evidence="2" id="KW-1185">Reference proteome</keyword>
<gene>
    <name evidence="1" type="ORF">AV530_014991</name>
</gene>
<accession>A0A1V4K0J0</accession>
<dbReference type="EMBL" id="LSYS01005191">
    <property type="protein sequence ID" value="OPJ77980.1"/>
    <property type="molecule type" value="Genomic_DNA"/>
</dbReference>
<dbReference type="AlphaFoldDB" id="A0A1V4K0J0"/>
<proteinExistence type="predicted"/>